<proteinExistence type="predicted"/>
<reference evidence="1 2" key="1">
    <citation type="submission" date="2018-08" db="EMBL/GenBank/DDBJ databases">
        <title>The draft genome squence of Brumimicrobium sp. N62.</title>
        <authorList>
            <person name="Du Z.-J."/>
            <person name="Luo H.-R."/>
        </authorList>
    </citation>
    <scope>NUCLEOTIDE SEQUENCE [LARGE SCALE GENOMIC DNA]</scope>
    <source>
        <strain evidence="1 2">N62</strain>
    </source>
</reference>
<dbReference type="OrthoDB" id="1246703at2"/>
<accession>A0A3E1EZN8</accession>
<name>A0A3E1EZN8_9FLAO</name>
<evidence type="ECO:0000313" key="2">
    <source>
        <dbReference type="Proteomes" id="UP000257127"/>
    </source>
</evidence>
<organism evidence="1 2">
    <name type="scientific">Brumimicrobium aurantiacum</name>
    <dbReference type="NCBI Taxonomy" id="1737063"/>
    <lineage>
        <taxon>Bacteria</taxon>
        <taxon>Pseudomonadati</taxon>
        <taxon>Bacteroidota</taxon>
        <taxon>Flavobacteriia</taxon>
        <taxon>Flavobacteriales</taxon>
        <taxon>Crocinitomicaceae</taxon>
        <taxon>Brumimicrobium</taxon>
    </lineage>
</organism>
<evidence type="ECO:0008006" key="3">
    <source>
        <dbReference type="Google" id="ProtNLM"/>
    </source>
</evidence>
<dbReference type="EMBL" id="QURB01000002">
    <property type="protein sequence ID" value="RFC55016.1"/>
    <property type="molecule type" value="Genomic_DNA"/>
</dbReference>
<comment type="caution">
    <text evidence="1">The sequence shown here is derived from an EMBL/GenBank/DDBJ whole genome shotgun (WGS) entry which is preliminary data.</text>
</comment>
<dbReference type="AlphaFoldDB" id="A0A3E1EZN8"/>
<keyword evidence="2" id="KW-1185">Reference proteome</keyword>
<dbReference type="RefSeq" id="WP_116879995.1">
    <property type="nucleotide sequence ID" value="NZ_QURB01000002.1"/>
</dbReference>
<dbReference type="Gene3D" id="3.40.470.10">
    <property type="entry name" value="Uracil-DNA glycosylase-like domain"/>
    <property type="match status" value="1"/>
</dbReference>
<evidence type="ECO:0000313" key="1">
    <source>
        <dbReference type="EMBL" id="RFC55016.1"/>
    </source>
</evidence>
<protein>
    <recommendedName>
        <fullName evidence="3">Uracil-DNA glycosylase-like domain-containing protein</fullName>
    </recommendedName>
</protein>
<dbReference type="Proteomes" id="UP000257127">
    <property type="component" value="Unassembled WGS sequence"/>
</dbReference>
<gene>
    <name evidence="1" type="ORF">DXU93_04125</name>
</gene>
<dbReference type="InterPro" id="IPR036895">
    <property type="entry name" value="Uracil-DNA_glycosylase-like_sf"/>
</dbReference>
<sequence length="225" mass="26880">MEKTEINLNRLVENKTLTWLPWIGKNYIHSKNKLLIVGESHYYNPEEQSSIDKHQNVNFTRVVINDIGIKKEYLKYPDKRKARLFPNFHKTVFGSDKADTSELWENVAFYNFIQVPMHSNKSRPSTKEIYAGWDSFFKLLDVLQPDRILFIGSVVLDKFEIYSRRNKLKYHRVSKNQVSRDFSITLNNKEIPIISIKHCSQYYSVDLWRNYLSKINMFDFIEEQK</sequence>